<dbReference type="GeneID" id="98164997"/>
<keyword evidence="3" id="KW-1185">Reference proteome</keyword>
<protein>
    <submittedName>
        <fullName evidence="2">Uncharacterized protein</fullName>
    </submittedName>
</protein>
<reference evidence="2 3" key="1">
    <citation type="submission" date="2024-07" db="EMBL/GenBank/DDBJ databases">
        <title>Section-level genome sequencing and comparative genomics of Aspergillus sections Usti and Cavernicolus.</title>
        <authorList>
            <consortium name="Lawrence Berkeley National Laboratory"/>
            <person name="Nybo J.L."/>
            <person name="Vesth T.C."/>
            <person name="Theobald S."/>
            <person name="Frisvad J.C."/>
            <person name="Larsen T.O."/>
            <person name="Kjaerboelling I."/>
            <person name="Rothschild-Mancinelli K."/>
            <person name="Lyhne E.K."/>
            <person name="Kogle M.E."/>
            <person name="Barry K."/>
            <person name="Clum A."/>
            <person name="Na H."/>
            <person name="Ledsgaard L."/>
            <person name="Lin J."/>
            <person name="Lipzen A."/>
            <person name="Kuo A."/>
            <person name="Riley R."/>
            <person name="Mondo S."/>
            <person name="LaButti K."/>
            <person name="Haridas S."/>
            <person name="Pangalinan J."/>
            <person name="Salamov A.A."/>
            <person name="Simmons B.A."/>
            <person name="Magnuson J.K."/>
            <person name="Chen J."/>
            <person name="Drula E."/>
            <person name="Henrissat B."/>
            <person name="Wiebenga A."/>
            <person name="Lubbers R.J."/>
            <person name="Gomes A.C."/>
            <person name="Macurrencykelacurrency M.R."/>
            <person name="Stajich J."/>
            <person name="Grigoriev I.V."/>
            <person name="Mortensen U.H."/>
            <person name="De vries R.P."/>
            <person name="Baker S.E."/>
            <person name="Andersen M.R."/>
        </authorList>
    </citation>
    <scope>NUCLEOTIDE SEQUENCE [LARGE SCALE GENOMIC DNA]</scope>
    <source>
        <strain evidence="2 3">CBS 756.74</strain>
    </source>
</reference>
<sequence length="190" mass="21756">MDLDSILRTFTTSAKTWVAGKYPPEEPLFDQLSLGPLLLSNCPSPRLFKVKIIPKSHMRPTPKSINADPTLYQDRWYLTPDAEEMVFAVLWYPQPFVLEERRRLRLVPSLGELSLRNQLESCVTLPAISCSWISFCAHPPLDTQYRPHDLLPEWAQLAQPDRTSTRLPAGSSKSSCDLRPHNGVLLRKYR</sequence>
<accession>A0ABR4L724</accession>
<feature type="region of interest" description="Disordered" evidence="1">
    <location>
        <begin position="162"/>
        <end position="182"/>
    </location>
</feature>
<dbReference type="RefSeq" id="XP_070905020.1">
    <property type="nucleotide sequence ID" value="XM_071049833.1"/>
</dbReference>
<evidence type="ECO:0000256" key="1">
    <source>
        <dbReference type="SAM" id="MobiDB-lite"/>
    </source>
</evidence>
<evidence type="ECO:0000313" key="2">
    <source>
        <dbReference type="EMBL" id="KAL2860329.1"/>
    </source>
</evidence>
<name>A0ABR4L724_9EURO</name>
<gene>
    <name evidence="2" type="ORF">BJX68DRAFT_82894</name>
</gene>
<dbReference type="EMBL" id="JBFXLR010000002">
    <property type="protein sequence ID" value="KAL2860329.1"/>
    <property type="molecule type" value="Genomic_DNA"/>
</dbReference>
<dbReference type="Proteomes" id="UP001610444">
    <property type="component" value="Unassembled WGS sequence"/>
</dbReference>
<feature type="compositionally biased region" description="Polar residues" evidence="1">
    <location>
        <begin position="162"/>
        <end position="175"/>
    </location>
</feature>
<evidence type="ECO:0000313" key="3">
    <source>
        <dbReference type="Proteomes" id="UP001610444"/>
    </source>
</evidence>
<organism evidence="2 3">
    <name type="scientific">Aspergillus pseudodeflectus</name>
    <dbReference type="NCBI Taxonomy" id="176178"/>
    <lineage>
        <taxon>Eukaryota</taxon>
        <taxon>Fungi</taxon>
        <taxon>Dikarya</taxon>
        <taxon>Ascomycota</taxon>
        <taxon>Pezizomycotina</taxon>
        <taxon>Eurotiomycetes</taxon>
        <taxon>Eurotiomycetidae</taxon>
        <taxon>Eurotiales</taxon>
        <taxon>Aspergillaceae</taxon>
        <taxon>Aspergillus</taxon>
        <taxon>Aspergillus subgen. Nidulantes</taxon>
    </lineage>
</organism>
<proteinExistence type="predicted"/>
<comment type="caution">
    <text evidence="2">The sequence shown here is derived from an EMBL/GenBank/DDBJ whole genome shotgun (WGS) entry which is preliminary data.</text>
</comment>